<evidence type="ECO:0000256" key="3">
    <source>
        <dbReference type="ARBA" id="ARBA00023163"/>
    </source>
</evidence>
<reference evidence="7" key="1">
    <citation type="journal article" date="2019" name="Int. J. Syst. Evol. Microbiol.">
        <title>The Global Catalogue of Microorganisms (GCM) 10K type strain sequencing project: providing services to taxonomists for standard genome sequencing and annotation.</title>
        <authorList>
            <consortium name="The Broad Institute Genomics Platform"/>
            <consortium name="The Broad Institute Genome Sequencing Center for Infectious Disease"/>
            <person name="Wu L."/>
            <person name="Ma J."/>
        </authorList>
    </citation>
    <scope>NUCLEOTIDE SEQUENCE [LARGE SCALE GENOMIC DNA]</scope>
    <source>
        <strain evidence="7">JCM 18304</strain>
    </source>
</reference>
<dbReference type="EMBL" id="BAABJQ010000025">
    <property type="protein sequence ID" value="GAA5196020.1"/>
    <property type="molecule type" value="Genomic_DNA"/>
</dbReference>
<dbReference type="Pfam" id="PF00440">
    <property type="entry name" value="TetR_N"/>
    <property type="match status" value="1"/>
</dbReference>
<evidence type="ECO:0000313" key="7">
    <source>
        <dbReference type="Proteomes" id="UP001501570"/>
    </source>
</evidence>
<feature type="DNA-binding region" description="H-T-H motif" evidence="4">
    <location>
        <begin position="35"/>
        <end position="54"/>
    </location>
</feature>
<evidence type="ECO:0000256" key="2">
    <source>
        <dbReference type="ARBA" id="ARBA00023125"/>
    </source>
</evidence>
<dbReference type="InterPro" id="IPR009057">
    <property type="entry name" value="Homeodomain-like_sf"/>
</dbReference>
<evidence type="ECO:0000259" key="5">
    <source>
        <dbReference type="PROSITE" id="PS50977"/>
    </source>
</evidence>
<accession>A0ABP9SIW3</accession>
<protein>
    <recommendedName>
        <fullName evidence="5">HTH tetR-type domain-containing protein</fullName>
    </recommendedName>
</protein>
<dbReference type="PRINTS" id="PR00455">
    <property type="entry name" value="HTHTETR"/>
</dbReference>
<dbReference type="SUPFAM" id="SSF46689">
    <property type="entry name" value="Homeodomain-like"/>
    <property type="match status" value="1"/>
</dbReference>
<keyword evidence="2 4" id="KW-0238">DNA-binding</keyword>
<dbReference type="Gene3D" id="1.10.357.10">
    <property type="entry name" value="Tetracycline Repressor, domain 2"/>
    <property type="match status" value="2"/>
</dbReference>
<dbReference type="RefSeq" id="WP_345635946.1">
    <property type="nucleotide sequence ID" value="NZ_BAABJQ010000025.1"/>
</dbReference>
<name>A0ABP9SIW3_9ACTN</name>
<keyword evidence="1" id="KW-0805">Transcription regulation</keyword>
<evidence type="ECO:0000256" key="1">
    <source>
        <dbReference type="ARBA" id="ARBA00023015"/>
    </source>
</evidence>
<dbReference type="PROSITE" id="PS50977">
    <property type="entry name" value="HTH_TETR_2"/>
    <property type="match status" value="1"/>
</dbReference>
<dbReference type="Gene3D" id="1.10.10.60">
    <property type="entry name" value="Homeodomain-like"/>
    <property type="match status" value="1"/>
</dbReference>
<gene>
    <name evidence="6" type="ORF">GCM10023322_64010</name>
</gene>
<dbReference type="PANTHER" id="PTHR30055:SF234">
    <property type="entry name" value="HTH-TYPE TRANSCRIPTIONAL REGULATOR BETI"/>
    <property type="match status" value="1"/>
</dbReference>
<proteinExistence type="predicted"/>
<evidence type="ECO:0000256" key="4">
    <source>
        <dbReference type="PROSITE-ProRule" id="PRU00335"/>
    </source>
</evidence>
<organism evidence="6 7">
    <name type="scientific">Rugosimonospora acidiphila</name>
    <dbReference type="NCBI Taxonomy" id="556531"/>
    <lineage>
        <taxon>Bacteria</taxon>
        <taxon>Bacillati</taxon>
        <taxon>Actinomycetota</taxon>
        <taxon>Actinomycetes</taxon>
        <taxon>Micromonosporales</taxon>
        <taxon>Micromonosporaceae</taxon>
        <taxon>Rugosimonospora</taxon>
    </lineage>
</organism>
<comment type="caution">
    <text evidence="6">The sequence shown here is derived from an EMBL/GenBank/DDBJ whole genome shotgun (WGS) entry which is preliminary data.</text>
</comment>
<keyword evidence="3" id="KW-0804">Transcription</keyword>
<sequence length="198" mass="21450">MGEPGRREAHKLATRQALQQAALRMFEQHGYAATTVRDIASAAGVTERTFFRYFPSKEDLVLGEIVDLIPVLQEQVRARPAGEPPYTAVLQALLSIAAQRGGIAILFSGPPVRLLSQPTRPAQPVVRKLEDSLAAALAERAGESDPPRPTLCTSVLARACVAAMRSVLIAYSSLPEPDRTLERALNLIREAFAALREG</sequence>
<dbReference type="PROSITE" id="PS01081">
    <property type="entry name" value="HTH_TETR_1"/>
    <property type="match status" value="1"/>
</dbReference>
<dbReference type="InterPro" id="IPR023772">
    <property type="entry name" value="DNA-bd_HTH_TetR-type_CS"/>
</dbReference>
<dbReference type="PANTHER" id="PTHR30055">
    <property type="entry name" value="HTH-TYPE TRANSCRIPTIONAL REGULATOR RUTR"/>
    <property type="match status" value="1"/>
</dbReference>
<evidence type="ECO:0000313" key="6">
    <source>
        <dbReference type="EMBL" id="GAA5196020.1"/>
    </source>
</evidence>
<dbReference type="Proteomes" id="UP001501570">
    <property type="component" value="Unassembled WGS sequence"/>
</dbReference>
<keyword evidence="7" id="KW-1185">Reference proteome</keyword>
<feature type="domain" description="HTH tetR-type" evidence="5">
    <location>
        <begin position="12"/>
        <end position="72"/>
    </location>
</feature>
<dbReference type="InterPro" id="IPR050109">
    <property type="entry name" value="HTH-type_TetR-like_transc_reg"/>
</dbReference>
<dbReference type="InterPro" id="IPR001647">
    <property type="entry name" value="HTH_TetR"/>
</dbReference>